<name>A0A4V4HFY7_DENBC</name>
<proteinExistence type="predicted"/>
<dbReference type="Proteomes" id="UP000297245">
    <property type="component" value="Unassembled WGS sequence"/>
</dbReference>
<organism evidence="1 2">
    <name type="scientific">Dendrothele bispora (strain CBS 962.96)</name>
    <dbReference type="NCBI Taxonomy" id="1314807"/>
    <lineage>
        <taxon>Eukaryota</taxon>
        <taxon>Fungi</taxon>
        <taxon>Dikarya</taxon>
        <taxon>Basidiomycota</taxon>
        <taxon>Agaricomycotina</taxon>
        <taxon>Agaricomycetes</taxon>
        <taxon>Agaricomycetidae</taxon>
        <taxon>Agaricales</taxon>
        <taxon>Agaricales incertae sedis</taxon>
        <taxon>Dendrothele</taxon>
    </lineage>
</organism>
<dbReference type="AlphaFoldDB" id="A0A4V4HFY7"/>
<evidence type="ECO:0000313" key="2">
    <source>
        <dbReference type="Proteomes" id="UP000297245"/>
    </source>
</evidence>
<accession>A0A4V4HFY7</accession>
<protein>
    <recommendedName>
        <fullName evidence="3">F-box domain-containing protein</fullName>
    </recommendedName>
</protein>
<evidence type="ECO:0000313" key="1">
    <source>
        <dbReference type="EMBL" id="THU96775.1"/>
    </source>
</evidence>
<sequence>MPRRDLPTTRRVLRDRANINVSYNQRRNSSSSIAKGGQVVPLLSSPRGGSFDVHPPDLTIPIVQRLPFDVLSEIFENCIFSNYSLLEDSDARRKGRPFWVIKNSPWVLSQVCAHWRVATQRLRNLWTHVQIDAYKESDLTSSSRAQLLALFLERSGDAELDVFVNCKIPDVEDNVIYPTLLQHSHRFRFLSFKAPPRCLRYFKPIQGNLRSLRKLRLFIIHPGKTPRKVVQLFSDAPLLENVKIRESGDRQRFAFRAHQLREVVAPISAISDLRLLTTLKECKLFINKSSWVLMKGKTLNSSSLCSLSLEEPFLLRAGNLARLLNSLVLPSLVSLSIRTRDKTNLCSSIGSFLLRSQCRLTNLDIEVKHLEPDDLEQLFHLCPGLLRLRLSTRMKRSIIQLFHRDPSGSDTCLLPRLETLDMSASRFKSESYLPHDFFILCRTIWLRGFEDDVDLQTTGLVRLKELHVHTRFEAGKASHKVKRMMTALAEKGLNIYLRGNLLSLADLRTDSPCSTDVDVEMADAE</sequence>
<reference evidence="1 2" key="1">
    <citation type="journal article" date="2019" name="Nat. Ecol. Evol.">
        <title>Megaphylogeny resolves global patterns of mushroom evolution.</title>
        <authorList>
            <person name="Varga T."/>
            <person name="Krizsan K."/>
            <person name="Foldi C."/>
            <person name="Dima B."/>
            <person name="Sanchez-Garcia M."/>
            <person name="Sanchez-Ramirez S."/>
            <person name="Szollosi G.J."/>
            <person name="Szarkandi J.G."/>
            <person name="Papp V."/>
            <person name="Albert L."/>
            <person name="Andreopoulos W."/>
            <person name="Angelini C."/>
            <person name="Antonin V."/>
            <person name="Barry K.W."/>
            <person name="Bougher N.L."/>
            <person name="Buchanan P."/>
            <person name="Buyck B."/>
            <person name="Bense V."/>
            <person name="Catcheside P."/>
            <person name="Chovatia M."/>
            <person name="Cooper J."/>
            <person name="Damon W."/>
            <person name="Desjardin D."/>
            <person name="Finy P."/>
            <person name="Geml J."/>
            <person name="Haridas S."/>
            <person name="Hughes K."/>
            <person name="Justo A."/>
            <person name="Karasinski D."/>
            <person name="Kautmanova I."/>
            <person name="Kiss B."/>
            <person name="Kocsube S."/>
            <person name="Kotiranta H."/>
            <person name="LaButti K.M."/>
            <person name="Lechner B.E."/>
            <person name="Liimatainen K."/>
            <person name="Lipzen A."/>
            <person name="Lukacs Z."/>
            <person name="Mihaltcheva S."/>
            <person name="Morgado L.N."/>
            <person name="Niskanen T."/>
            <person name="Noordeloos M.E."/>
            <person name="Ohm R.A."/>
            <person name="Ortiz-Santana B."/>
            <person name="Ovrebo C."/>
            <person name="Racz N."/>
            <person name="Riley R."/>
            <person name="Savchenko A."/>
            <person name="Shiryaev A."/>
            <person name="Soop K."/>
            <person name="Spirin V."/>
            <person name="Szebenyi C."/>
            <person name="Tomsovsky M."/>
            <person name="Tulloss R.E."/>
            <person name="Uehling J."/>
            <person name="Grigoriev I.V."/>
            <person name="Vagvolgyi C."/>
            <person name="Papp T."/>
            <person name="Martin F.M."/>
            <person name="Miettinen O."/>
            <person name="Hibbett D.S."/>
            <person name="Nagy L.G."/>
        </authorList>
    </citation>
    <scope>NUCLEOTIDE SEQUENCE [LARGE SCALE GENOMIC DNA]</scope>
    <source>
        <strain evidence="1 2">CBS 962.96</strain>
    </source>
</reference>
<evidence type="ECO:0008006" key="3">
    <source>
        <dbReference type="Google" id="ProtNLM"/>
    </source>
</evidence>
<keyword evidence="2" id="KW-1185">Reference proteome</keyword>
<gene>
    <name evidence="1" type="ORF">K435DRAFT_965845</name>
</gene>
<dbReference type="OrthoDB" id="2886770at2759"/>
<dbReference type="EMBL" id="ML179169">
    <property type="protein sequence ID" value="THU96775.1"/>
    <property type="molecule type" value="Genomic_DNA"/>
</dbReference>